<dbReference type="OrthoDB" id="9799320at2"/>
<evidence type="ECO:0000259" key="2">
    <source>
        <dbReference type="Pfam" id="PF02657"/>
    </source>
</evidence>
<feature type="domain" description="Fe-S metabolism associated" evidence="2">
    <location>
        <begin position="12"/>
        <end position="130"/>
    </location>
</feature>
<dbReference type="InterPro" id="IPR003808">
    <property type="entry name" value="Fe-S_metab-assoc_dom"/>
</dbReference>
<evidence type="ECO:0000313" key="3">
    <source>
        <dbReference type="EMBL" id="SMC08765.1"/>
    </source>
</evidence>
<dbReference type="RefSeq" id="WP_084275028.1">
    <property type="nucleotide sequence ID" value="NZ_AP026671.1"/>
</dbReference>
<dbReference type="STRING" id="1069081.SAMN05660197_0532"/>
<dbReference type="SUPFAM" id="SSF82649">
    <property type="entry name" value="SufE/NifU"/>
    <property type="match status" value="1"/>
</dbReference>
<name>A0A1W1WRC1_9BACT</name>
<comment type="similarity">
    <text evidence="1">Belongs to the SufE family.</text>
</comment>
<sequence length="141" mass="16154">MTMEETINQIKEDFELLGDPNAIIEYILEMGEQNEMHLPPELKNDETKIHGCASDAWMIEECKDGKLHFTVEGSSELAKGMIPLMLKIFNDRTPDEILSFDPQKLYALGFDKILSPTRLQGMEAFLKRIYTAAQKCKEQNI</sequence>
<reference evidence="4" key="1">
    <citation type="submission" date="2017-04" db="EMBL/GenBank/DDBJ databases">
        <authorList>
            <person name="Varghese N."/>
            <person name="Submissions S."/>
        </authorList>
    </citation>
    <scope>NUCLEOTIDE SEQUENCE [LARGE SCALE GENOMIC DNA]</scope>
    <source>
        <strain evidence="4">DSM 16512</strain>
    </source>
</reference>
<evidence type="ECO:0000313" key="4">
    <source>
        <dbReference type="Proteomes" id="UP000192602"/>
    </source>
</evidence>
<gene>
    <name evidence="3" type="ORF">SAMN05660197_0532</name>
</gene>
<dbReference type="Proteomes" id="UP000192602">
    <property type="component" value="Unassembled WGS sequence"/>
</dbReference>
<dbReference type="PANTHER" id="PTHR43597:SF5">
    <property type="entry name" value="SUFE-LIKE PROTEIN 2, CHLOROPLASTIC"/>
    <property type="match status" value="1"/>
</dbReference>
<evidence type="ECO:0000256" key="1">
    <source>
        <dbReference type="ARBA" id="ARBA00010282"/>
    </source>
</evidence>
<proteinExistence type="inferred from homology"/>
<dbReference type="AlphaFoldDB" id="A0A1W1WRC1"/>
<organism evidence="3 4">
    <name type="scientific">Nitratiruptor tergarcus DSM 16512</name>
    <dbReference type="NCBI Taxonomy" id="1069081"/>
    <lineage>
        <taxon>Bacteria</taxon>
        <taxon>Pseudomonadati</taxon>
        <taxon>Campylobacterota</taxon>
        <taxon>Epsilonproteobacteria</taxon>
        <taxon>Nautiliales</taxon>
        <taxon>Nitratiruptoraceae</taxon>
        <taxon>Nitratiruptor</taxon>
    </lineage>
</organism>
<protein>
    <submittedName>
        <fullName evidence="3">Cysteine desulfuration protein SufE</fullName>
    </submittedName>
</protein>
<dbReference type="Gene3D" id="3.90.1010.10">
    <property type="match status" value="1"/>
</dbReference>
<keyword evidence="4" id="KW-1185">Reference proteome</keyword>
<dbReference type="Pfam" id="PF02657">
    <property type="entry name" value="SufE"/>
    <property type="match status" value="1"/>
</dbReference>
<accession>A0A1W1WRC1</accession>
<dbReference type="PANTHER" id="PTHR43597">
    <property type="entry name" value="SULFUR ACCEPTOR PROTEIN CSDE"/>
    <property type="match status" value="1"/>
</dbReference>
<dbReference type="EMBL" id="FWWZ01000001">
    <property type="protein sequence ID" value="SMC08765.1"/>
    <property type="molecule type" value="Genomic_DNA"/>
</dbReference>